<feature type="transmembrane region" description="Helical" evidence="9">
    <location>
        <begin position="70"/>
        <end position="92"/>
    </location>
</feature>
<dbReference type="RefSeq" id="WP_119061279.1">
    <property type="nucleotide sequence ID" value="NZ_QXDF01000001.1"/>
</dbReference>
<evidence type="ECO:0000256" key="7">
    <source>
        <dbReference type="ARBA" id="ARBA00023065"/>
    </source>
</evidence>
<dbReference type="InterPro" id="IPR001763">
    <property type="entry name" value="Rhodanese-like_dom"/>
</dbReference>
<organism evidence="11 12">
    <name type="scientific">Dichotomicrobium thermohalophilum</name>
    <dbReference type="NCBI Taxonomy" id="933063"/>
    <lineage>
        <taxon>Bacteria</taxon>
        <taxon>Pseudomonadati</taxon>
        <taxon>Pseudomonadota</taxon>
        <taxon>Alphaproteobacteria</taxon>
        <taxon>Hyphomicrobiales</taxon>
        <taxon>Hyphomicrobiaceae</taxon>
        <taxon>Dichotomicrobium</taxon>
    </lineage>
</organism>
<dbReference type="Pfam" id="PF02386">
    <property type="entry name" value="TrkH"/>
    <property type="match status" value="2"/>
</dbReference>
<feature type="transmembrane region" description="Helical" evidence="9">
    <location>
        <begin position="38"/>
        <end position="58"/>
    </location>
</feature>
<reference evidence="11 12" key="1">
    <citation type="submission" date="2018-08" db="EMBL/GenBank/DDBJ databases">
        <title>Genomic Encyclopedia of Archaeal and Bacterial Type Strains, Phase II (KMG-II): from individual species to whole genera.</title>
        <authorList>
            <person name="Goeker M."/>
        </authorList>
    </citation>
    <scope>NUCLEOTIDE SEQUENCE [LARGE SCALE GENOMIC DNA]</scope>
    <source>
        <strain evidence="11 12">DSM 5002</strain>
    </source>
</reference>
<feature type="transmembrane region" description="Helical" evidence="9">
    <location>
        <begin position="328"/>
        <end position="346"/>
    </location>
</feature>
<evidence type="ECO:0000259" key="10">
    <source>
        <dbReference type="PROSITE" id="PS50206"/>
    </source>
</evidence>
<feature type="transmembrane region" description="Helical" evidence="9">
    <location>
        <begin position="303"/>
        <end position="322"/>
    </location>
</feature>
<dbReference type="Proteomes" id="UP000266273">
    <property type="component" value="Unassembled WGS sequence"/>
</dbReference>
<dbReference type="GO" id="GO:0008324">
    <property type="term" value="F:monoatomic cation transmembrane transporter activity"/>
    <property type="evidence" value="ECO:0007669"/>
    <property type="project" value="InterPro"/>
</dbReference>
<evidence type="ECO:0000256" key="1">
    <source>
        <dbReference type="ARBA" id="ARBA00004651"/>
    </source>
</evidence>
<evidence type="ECO:0000256" key="2">
    <source>
        <dbReference type="ARBA" id="ARBA00009137"/>
    </source>
</evidence>
<name>A0A397QE24_9HYPH</name>
<proteinExistence type="inferred from homology"/>
<feature type="transmembrane region" description="Helical" evidence="9">
    <location>
        <begin position="178"/>
        <end position="199"/>
    </location>
</feature>
<keyword evidence="12" id="KW-1185">Reference proteome</keyword>
<dbReference type="GO" id="GO:0030001">
    <property type="term" value="P:metal ion transport"/>
    <property type="evidence" value="ECO:0007669"/>
    <property type="project" value="UniProtKB-ARBA"/>
</dbReference>
<comment type="similarity">
    <text evidence="2">Belongs to the TrkH potassium transport family.</text>
</comment>
<feature type="transmembrane region" description="Helical" evidence="9">
    <location>
        <begin position="395"/>
        <end position="415"/>
    </location>
</feature>
<dbReference type="OrthoDB" id="8478125at2"/>
<keyword evidence="6 9" id="KW-1133">Transmembrane helix</keyword>
<evidence type="ECO:0000256" key="9">
    <source>
        <dbReference type="SAM" id="Phobius"/>
    </source>
</evidence>
<evidence type="ECO:0000256" key="8">
    <source>
        <dbReference type="ARBA" id="ARBA00023136"/>
    </source>
</evidence>
<dbReference type="PANTHER" id="PTHR32024">
    <property type="entry name" value="TRK SYSTEM POTASSIUM UPTAKE PROTEIN TRKG-RELATED"/>
    <property type="match status" value="1"/>
</dbReference>
<feature type="transmembrane region" description="Helical" evidence="9">
    <location>
        <begin position="132"/>
        <end position="153"/>
    </location>
</feature>
<keyword evidence="3" id="KW-0813">Transport</keyword>
<dbReference type="PANTHER" id="PTHR32024:SF2">
    <property type="entry name" value="TRK SYSTEM POTASSIUM UPTAKE PROTEIN TRKG-RELATED"/>
    <property type="match status" value="1"/>
</dbReference>
<feature type="transmembrane region" description="Helical" evidence="9">
    <location>
        <begin position="205"/>
        <end position="222"/>
    </location>
</feature>
<gene>
    <name evidence="11" type="ORF">BXY53_1597</name>
</gene>
<dbReference type="PROSITE" id="PS50206">
    <property type="entry name" value="RHODANESE_3"/>
    <property type="match status" value="1"/>
</dbReference>
<dbReference type="GO" id="GO:0005886">
    <property type="term" value="C:plasma membrane"/>
    <property type="evidence" value="ECO:0007669"/>
    <property type="project" value="UniProtKB-SubCell"/>
</dbReference>
<feature type="transmembrane region" description="Helical" evidence="9">
    <location>
        <begin position="462"/>
        <end position="486"/>
    </location>
</feature>
<accession>A0A397QE24</accession>
<dbReference type="EMBL" id="QXDF01000001">
    <property type="protein sequence ID" value="RIA56491.1"/>
    <property type="molecule type" value="Genomic_DNA"/>
</dbReference>
<keyword evidence="5 9" id="KW-0812">Transmembrane</keyword>
<evidence type="ECO:0000256" key="3">
    <source>
        <dbReference type="ARBA" id="ARBA00022448"/>
    </source>
</evidence>
<evidence type="ECO:0000256" key="4">
    <source>
        <dbReference type="ARBA" id="ARBA00022475"/>
    </source>
</evidence>
<comment type="subcellular location">
    <subcellularLocation>
        <location evidence="1">Cell membrane</location>
        <topology evidence="1">Multi-pass membrane protein</topology>
    </subcellularLocation>
</comment>
<evidence type="ECO:0000256" key="5">
    <source>
        <dbReference type="ARBA" id="ARBA00022692"/>
    </source>
</evidence>
<sequence>MNAALVVFILGWLLLGLVALMLPAVAMAAALAEAGALDAFLLTGGITGFAGGALVTAFGGQAIVADRKHALTILLCAWAGIPIFAALPFLILTPMDWHEALFESVSAFTTTGASAFPRLVDVPQSLILWRALLQWAGGLLTLVSAIAILLPLYGGEGFELSRAERVSEAGGSRKQTNYALRVILPLYAGLTVACLILLLFANIPAFDALCLALSTVSTGGFMPRDGTIALYGSVGAELVLAVFMFLGAVSIFWTHTLLGGRFASAGASREPIYVLLAILFGGVVVTTLLWLRFPAIDAAWFQYVSLGLAAAASLVTTTGFPISEEAFALIPFVLIVLVCAIGAGRLSTAGGIKVSRLVMMLSQSYNELNLLLFPHSIHPTVRTAGALRQVTIGTIWALFFLTMLVLALLILMLSATGIGFEAAMLAAVTALSNAGPFYEIGRLAHLSADAPTIWEMSPVAHLLMSAAMILGRMELLAVLSLARLLLQRE</sequence>
<feature type="transmembrane region" description="Helical" evidence="9">
    <location>
        <begin position="272"/>
        <end position="291"/>
    </location>
</feature>
<evidence type="ECO:0000256" key="6">
    <source>
        <dbReference type="ARBA" id="ARBA00022989"/>
    </source>
</evidence>
<keyword evidence="4" id="KW-1003">Cell membrane</keyword>
<protein>
    <submittedName>
        <fullName evidence="11">Trk system potassium uptake protein TrkH</fullName>
    </submittedName>
</protein>
<evidence type="ECO:0000313" key="12">
    <source>
        <dbReference type="Proteomes" id="UP000266273"/>
    </source>
</evidence>
<keyword evidence="7" id="KW-0406">Ion transport</keyword>
<feature type="domain" description="Rhodanese" evidence="10">
    <location>
        <begin position="24"/>
        <end position="56"/>
    </location>
</feature>
<keyword evidence="8 9" id="KW-0472">Membrane</keyword>
<evidence type="ECO:0000313" key="11">
    <source>
        <dbReference type="EMBL" id="RIA56491.1"/>
    </source>
</evidence>
<comment type="caution">
    <text evidence="11">The sequence shown here is derived from an EMBL/GenBank/DDBJ whole genome shotgun (WGS) entry which is preliminary data.</text>
</comment>
<feature type="transmembrane region" description="Helical" evidence="9">
    <location>
        <begin position="229"/>
        <end position="252"/>
    </location>
</feature>
<dbReference type="AlphaFoldDB" id="A0A397QE24"/>
<dbReference type="InterPro" id="IPR003445">
    <property type="entry name" value="Cat_transpt"/>
</dbReference>